<feature type="domain" description="CR-type" evidence="13">
    <location>
        <begin position="474"/>
        <end position="556"/>
    </location>
</feature>
<dbReference type="InterPro" id="IPR001305">
    <property type="entry name" value="HSP_DnaJ_Cys-rich_dom"/>
</dbReference>
<dbReference type="GO" id="GO:0009535">
    <property type="term" value="C:chloroplast thylakoid membrane"/>
    <property type="evidence" value="ECO:0007669"/>
    <property type="project" value="TreeGrafter"/>
</dbReference>
<dbReference type="GO" id="GO:0005634">
    <property type="term" value="C:nucleus"/>
    <property type="evidence" value="ECO:0007669"/>
    <property type="project" value="UniProtKB-SubCell"/>
</dbReference>
<evidence type="ECO:0000313" key="14">
    <source>
        <dbReference type="EMBL" id="EXB45085.1"/>
    </source>
</evidence>
<dbReference type="InterPro" id="IPR008971">
    <property type="entry name" value="HSP40/DnaJ_pept-bd"/>
</dbReference>
<sequence length="848" mass="93591">MGRLRAKSDYEDLRNARILENQNRLKTLGLQKTISDLRSVVSSSSPPKTQVRNYTKKVYETGSLRRSNRLKQISSLTITPKRTSLRRSSRLRGNGKPCHPITGKKRVVEDHEDDSPRPANMPLVVVKGSKDVQLSPEALTLRCSSRGRGGVYDPLFGICCHFCRQKKLCGEEDCKRCSNLDMDEPCIGKTDCSVCHSSHGVFCRGCLKVRYGEEMEEVIRNKEWMCPHCIEEKGIKSYWICNSASSSPVITSFTFCSAASRFFSGNHRIPNPNFHRFLRPPSSLAIRAKATDFYSTLKVAKNATLQEIKSSYRKLARQYHPDMSKSPGAEEKFKEISAAYEVLSDDEKRTLYDRFGEAGLEGEFASSDGGSTTVDPFEVFERFFGGSYGFFGGLGEQGGINFDLRNKRNQGLDVRKCCYKELVTELVGQKKNFQVLIFLGESKRERDGALETPTTIVRLVRYDLHLSFEESVFGGQREIEFSCFNSCDSCDGTGAKSSSCLKPCSSCGGMGGVMKAQKTPFGVMSQVSTCGKCGGDGKVITDYCQKCGGSGQVQSKQTMNVIIPAGVSDGATMRIQGDGNIDNKRGIVGDLYIVLHIDEKHGIQRDGLNLYSKISVDYTEAILGTTMKVETVEGMRDLQIPSGTQPGETVKLPRMGVPDINKPSVRGDHHFVVNVLIPKEISNSERVLLEQLASFKKLNSSESNGIPEDGFAKHKVGGKENFRSKPGMKRAASLRNSIKGFLRYILMTVLWLIFYFHYVSAQALKRRKSSEGFAAASVDTSALLWRSSLSGSVSIGPENHKLARLLGGLTAVSLMMTDLSSVGHGVLSTWMGSEVVICRAICPLVSLL</sequence>
<dbReference type="InterPro" id="IPR018253">
    <property type="entry name" value="DnaJ_domain_CS"/>
</dbReference>
<evidence type="ECO:0000256" key="3">
    <source>
        <dbReference type="ARBA" id="ARBA00022737"/>
    </source>
</evidence>
<dbReference type="SUPFAM" id="SSF46565">
    <property type="entry name" value="Chaperone J-domain"/>
    <property type="match status" value="1"/>
</dbReference>
<keyword evidence="11" id="KW-0472">Membrane</keyword>
<evidence type="ECO:0000256" key="1">
    <source>
        <dbReference type="ARBA" id="ARBA00004123"/>
    </source>
</evidence>
<dbReference type="GO" id="GO:0051082">
    <property type="term" value="F:unfolded protein binding"/>
    <property type="evidence" value="ECO:0007669"/>
    <property type="project" value="InterPro"/>
</dbReference>
<keyword evidence="15" id="KW-1185">Reference proteome</keyword>
<evidence type="ECO:0000256" key="5">
    <source>
        <dbReference type="ARBA" id="ARBA00022833"/>
    </source>
</evidence>
<evidence type="ECO:0000256" key="11">
    <source>
        <dbReference type="SAM" id="Phobius"/>
    </source>
</evidence>
<dbReference type="InterPro" id="IPR002939">
    <property type="entry name" value="DnaJ_C"/>
</dbReference>
<dbReference type="PANTHER" id="PTHR43096">
    <property type="entry name" value="DNAJ HOMOLOG 1, MITOCHONDRIAL-RELATED"/>
    <property type="match status" value="1"/>
</dbReference>
<dbReference type="AlphaFoldDB" id="W9QWM5"/>
<evidence type="ECO:0000256" key="9">
    <source>
        <dbReference type="ARBA" id="ARBA00023242"/>
    </source>
</evidence>
<keyword evidence="2 10" id="KW-0479">Metal-binding</keyword>
<dbReference type="GO" id="GO:0009408">
    <property type="term" value="P:response to heat"/>
    <property type="evidence" value="ECO:0007669"/>
    <property type="project" value="InterPro"/>
</dbReference>
<dbReference type="PANTHER" id="PTHR43096:SF26">
    <property type="entry name" value="CR-TYPE DOMAIN-CONTAINING PROTEIN"/>
    <property type="match status" value="1"/>
</dbReference>
<dbReference type="Proteomes" id="UP000030645">
    <property type="component" value="Unassembled WGS sequence"/>
</dbReference>
<dbReference type="InterPro" id="IPR036869">
    <property type="entry name" value="J_dom_sf"/>
</dbReference>
<evidence type="ECO:0000313" key="15">
    <source>
        <dbReference type="Proteomes" id="UP000030645"/>
    </source>
</evidence>
<feature type="transmembrane region" description="Helical" evidence="11">
    <location>
        <begin position="741"/>
        <end position="759"/>
    </location>
</feature>
<keyword evidence="6" id="KW-0805">Transcription regulation</keyword>
<dbReference type="FunFam" id="2.10.230.10:FF:000002">
    <property type="entry name" value="Molecular chaperone DnaJ"/>
    <property type="match status" value="1"/>
</dbReference>
<evidence type="ECO:0000256" key="10">
    <source>
        <dbReference type="PROSITE-ProRule" id="PRU00546"/>
    </source>
</evidence>
<reference evidence="15" key="1">
    <citation type="submission" date="2013-01" db="EMBL/GenBank/DDBJ databases">
        <title>Draft Genome Sequence of a Mulberry Tree, Morus notabilis C.K. Schneid.</title>
        <authorList>
            <person name="He N."/>
            <person name="Zhao S."/>
        </authorList>
    </citation>
    <scope>NUCLEOTIDE SEQUENCE</scope>
</reference>
<keyword evidence="3" id="KW-0677">Repeat</keyword>
<keyword evidence="11" id="KW-1133">Transmembrane helix</keyword>
<dbReference type="GO" id="GO:0042026">
    <property type="term" value="P:protein refolding"/>
    <property type="evidence" value="ECO:0007669"/>
    <property type="project" value="TreeGrafter"/>
</dbReference>
<dbReference type="PROSITE" id="PS51188">
    <property type="entry name" value="ZF_CR"/>
    <property type="match status" value="1"/>
</dbReference>
<keyword evidence="8" id="KW-0143">Chaperone</keyword>
<dbReference type="HAMAP" id="MF_01152">
    <property type="entry name" value="DnaJ"/>
    <property type="match status" value="1"/>
</dbReference>
<dbReference type="InterPro" id="IPR018866">
    <property type="entry name" value="Znf-4CXXC_R1"/>
</dbReference>
<dbReference type="SUPFAM" id="SSF57938">
    <property type="entry name" value="DnaJ/Hsp40 cysteine-rich domain"/>
    <property type="match status" value="1"/>
</dbReference>
<dbReference type="CDD" id="cd10719">
    <property type="entry name" value="DnaJ_zf"/>
    <property type="match status" value="1"/>
</dbReference>
<keyword evidence="4 10" id="KW-0863">Zinc-finger</keyword>
<evidence type="ECO:0000259" key="12">
    <source>
        <dbReference type="PROSITE" id="PS50076"/>
    </source>
</evidence>
<dbReference type="GO" id="GO:0005524">
    <property type="term" value="F:ATP binding"/>
    <property type="evidence" value="ECO:0007669"/>
    <property type="project" value="InterPro"/>
</dbReference>
<dbReference type="EMBL" id="KE343890">
    <property type="protein sequence ID" value="EXB45085.1"/>
    <property type="molecule type" value="Genomic_DNA"/>
</dbReference>
<proteinExistence type="inferred from homology"/>
<dbReference type="InterPro" id="IPR036410">
    <property type="entry name" value="HSP_DnaJ_Cys-rich_dom_sf"/>
</dbReference>
<dbReference type="GO" id="GO:0008270">
    <property type="term" value="F:zinc ion binding"/>
    <property type="evidence" value="ECO:0007669"/>
    <property type="project" value="UniProtKB-KW"/>
</dbReference>
<evidence type="ECO:0000256" key="4">
    <source>
        <dbReference type="ARBA" id="ARBA00022771"/>
    </source>
</evidence>
<dbReference type="PROSITE" id="PS00636">
    <property type="entry name" value="DNAJ_1"/>
    <property type="match status" value="1"/>
</dbReference>
<keyword evidence="9" id="KW-0539">Nucleus</keyword>
<comment type="subcellular location">
    <subcellularLocation>
        <location evidence="1">Nucleus</location>
    </subcellularLocation>
</comment>
<dbReference type="STRING" id="981085.W9QWM5"/>
<dbReference type="Pfam" id="PF10497">
    <property type="entry name" value="zf-4CXXC_R1"/>
    <property type="match status" value="1"/>
</dbReference>
<dbReference type="InterPro" id="IPR001623">
    <property type="entry name" value="DnaJ_domain"/>
</dbReference>
<dbReference type="Pfam" id="PF00226">
    <property type="entry name" value="DnaJ"/>
    <property type="match status" value="1"/>
</dbReference>
<dbReference type="Pfam" id="PF00684">
    <property type="entry name" value="DnaJ_CXXCXGXG"/>
    <property type="match status" value="1"/>
</dbReference>
<dbReference type="Gene3D" id="2.60.260.20">
    <property type="entry name" value="Urease metallochaperone UreE, N-terminal domain"/>
    <property type="match status" value="2"/>
</dbReference>
<name>W9QWM5_9ROSA</name>
<dbReference type="PRINTS" id="PR00625">
    <property type="entry name" value="JDOMAIN"/>
</dbReference>
<gene>
    <name evidence="14" type="ORF">L484_019309</name>
</gene>
<dbReference type="CDD" id="cd10747">
    <property type="entry name" value="DnaJ_C"/>
    <property type="match status" value="1"/>
</dbReference>
<dbReference type="InterPro" id="IPR012724">
    <property type="entry name" value="DnaJ"/>
</dbReference>
<dbReference type="CDD" id="cd06257">
    <property type="entry name" value="DnaJ"/>
    <property type="match status" value="1"/>
</dbReference>
<dbReference type="FunFam" id="1.10.287.110:FF:000037">
    <property type="entry name" value="Chaperone protein dnaJ A6 chloroplastic"/>
    <property type="match status" value="1"/>
</dbReference>
<dbReference type="PROSITE" id="PS50076">
    <property type="entry name" value="DNAJ_2"/>
    <property type="match status" value="1"/>
</dbReference>
<dbReference type="GO" id="GO:0031072">
    <property type="term" value="F:heat shock protein binding"/>
    <property type="evidence" value="ECO:0007669"/>
    <property type="project" value="InterPro"/>
</dbReference>
<accession>W9QWM5</accession>
<dbReference type="Gene3D" id="1.10.287.110">
    <property type="entry name" value="DnaJ domain"/>
    <property type="match status" value="1"/>
</dbReference>
<dbReference type="Pfam" id="PF01556">
    <property type="entry name" value="DnaJ_C"/>
    <property type="match status" value="1"/>
</dbReference>
<evidence type="ECO:0000256" key="7">
    <source>
        <dbReference type="ARBA" id="ARBA00023163"/>
    </source>
</evidence>
<evidence type="ECO:0000256" key="8">
    <source>
        <dbReference type="ARBA" id="ARBA00023186"/>
    </source>
</evidence>
<keyword evidence="5 10" id="KW-0862">Zinc</keyword>
<protein>
    <submittedName>
        <fullName evidence="14">Chaperone protein DnaJ</fullName>
    </submittedName>
</protein>
<dbReference type="eggNOG" id="KOG0715">
    <property type="taxonomic scope" value="Eukaryota"/>
</dbReference>
<feature type="domain" description="J" evidence="12">
    <location>
        <begin position="292"/>
        <end position="356"/>
    </location>
</feature>
<evidence type="ECO:0000256" key="6">
    <source>
        <dbReference type="ARBA" id="ARBA00023015"/>
    </source>
</evidence>
<organism evidence="14 15">
    <name type="scientific">Morus notabilis</name>
    <dbReference type="NCBI Taxonomy" id="981085"/>
    <lineage>
        <taxon>Eukaryota</taxon>
        <taxon>Viridiplantae</taxon>
        <taxon>Streptophyta</taxon>
        <taxon>Embryophyta</taxon>
        <taxon>Tracheophyta</taxon>
        <taxon>Spermatophyta</taxon>
        <taxon>Magnoliopsida</taxon>
        <taxon>eudicotyledons</taxon>
        <taxon>Gunneridae</taxon>
        <taxon>Pentapetalae</taxon>
        <taxon>rosids</taxon>
        <taxon>fabids</taxon>
        <taxon>Rosales</taxon>
        <taxon>Moraceae</taxon>
        <taxon>Moreae</taxon>
        <taxon>Morus</taxon>
    </lineage>
</organism>
<dbReference type="SMART" id="SM00271">
    <property type="entry name" value="DnaJ"/>
    <property type="match status" value="1"/>
</dbReference>
<evidence type="ECO:0000259" key="13">
    <source>
        <dbReference type="PROSITE" id="PS51188"/>
    </source>
</evidence>
<dbReference type="Gene3D" id="2.10.230.10">
    <property type="entry name" value="Heat shock protein DnaJ, cysteine-rich domain"/>
    <property type="match status" value="1"/>
</dbReference>
<keyword evidence="7" id="KW-0804">Transcription</keyword>
<dbReference type="SUPFAM" id="SSF49493">
    <property type="entry name" value="HSP40/DnaJ peptide-binding domain"/>
    <property type="match status" value="2"/>
</dbReference>
<dbReference type="FunFam" id="2.60.260.20:FF:000005">
    <property type="entry name" value="Chaperone protein dnaJ 1, mitochondrial"/>
    <property type="match status" value="1"/>
</dbReference>
<keyword evidence="11" id="KW-0812">Transmembrane</keyword>
<evidence type="ECO:0000256" key="2">
    <source>
        <dbReference type="ARBA" id="ARBA00022723"/>
    </source>
</evidence>
<feature type="zinc finger region" description="CR-type" evidence="10">
    <location>
        <begin position="474"/>
        <end position="556"/>
    </location>
</feature>